<dbReference type="SUPFAM" id="SSF54695">
    <property type="entry name" value="POZ domain"/>
    <property type="match status" value="1"/>
</dbReference>
<accession>A0A8C7XKX7</accession>
<dbReference type="Gene3D" id="3.30.710.10">
    <property type="entry name" value="Potassium Channel Kv1.1, Chain A"/>
    <property type="match status" value="1"/>
</dbReference>
<dbReference type="InterPro" id="IPR018379">
    <property type="entry name" value="BEN_domain"/>
</dbReference>
<proteinExistence type="predicted"/>
<dbReference type="InterPro" id="IPR000210">
    <property type="entry name" value="BTB/POZ_dom"/>
</dbReference>
<dbReference type="Proteomes" id="UP000694383">
    <property type="component" value="Unplaced"/>
</dbReference>
<dbReference type="FunFam" id="3.30.710.10:FF:000009">
    <property type="entry name" value="Zinc finger and BTB domain-containing 37"/>
    <property type="match status" value="1"/>
</dbReference>
<feature type="region of interest" description="Disordered" evidence="5">
    <location>
        <begin position="504"/>
        <end position="584"/>
    </location>
</feature>
<dbReference type="Gene3D" id="1.10.10.2590">
    <property type="entry name" value="BEN domain"/>
    <property type="match status" value="1"/>
</dbReference>
<evidence type="ECO:0000256" key="3">
    <source>
        <dbReference type="ARBA" id="ARBA00022843"/>
    </source>
</evidence>
<feature type="compositionally biased region" description="Acidic residues" evidence="5">
    <location>
        <begin position="259"/>
        <end position="269"/>
    </location>
</feature>
<feature type="domain" description="BTB" evidence="6">
    <location>
        <begin position="30"/>
        <end position="94"/>
    </location>
</feature>
<evidence type="ECO:0000259" key="6">
    <source>
        <dbReference type="PROSITE" id="PS50097"/>
    </source>
</evidence>
<dbReference type="SMART" id="SM00225">
    <property type="entry name" value="BTB"/>
    <property type="match status" value="1"/>
</dbReference>
<dbReference type="PANTHER" id="PTHR46105:SF2">
    <property type="entry name" value="NUCLEUS ACCUMBENS-ASSOCIATED PROTEIN 2"/>
    <property type="match status" value="1"/>
</dbReference>
<comment type="subcellular location">
    <subcellularLocation>
        <location evidence="1">Nucleus</location>
    </subcellularLocation>
</comment>
<name>A0A8C7XKX7_9TELE</name>
<dbReference type="SMART" id="SM01025">
    <property type="entry name" value="BEN"/>
    <property type="match status" value="1"/>
</dbReference>
<dbReference type="GeneTree" id="ENSGT00940000159244"/>
<dbReference type="GO" id="GO:0042127">
    <property type="term" value="P:regulation of cell population proliferation"/>
    <property type="evidence" value="ECO:0007669"/>
    <property type="project" value="UniProtKB-ARBA"/>
</dbReference>
<keyword evidence="9" id="KW-1185">Reference proteome</keyword>
<dbReference type="AlphaFoldDB" id="A0A8C7XKX7"/>
<keyword evidence="2" id="KW-1017">Isopeptide bond</keyword>
<dbReference type="GO" id="GO:0045892">
    <property type="term" value="P:negative regulation of DNA-templated transcription"/>
    <property type="evidence" value="ECO:0007669"/>
    <property type="project" value="UniProtKB-ARBA"/>
</dbReference>
<organism evidence="8 9">
    <name type="scientific">Oryzias sinensis</name>
    <name type="common">Chinese medaka</name>
    <dbReference type="NCBI Taxonomy" id="183150"/>
    <lineage>
        <taxon>Eukaryota</taxon>
        <taxon>Metazoa</taxon>
        <taxon>Chordata</taxon>
        <taxon>Craniata</taxon>
        <taxon>Vertebrata</taxon>
        <taxon>Euteleostomi</taxon>
        <taxon>Actinopterygii</taxon>
        <taxon>Neopterygii</taxon>
        <taxon>Teleostei</taxon>
        <taxon>Neoteleostei</taxon>
        <taxon>Acanthomorphata</taxon>
        <taxon>Ovalentaria</taxon>
        <taxon>Atherinomorphae</taxon>
        <taxon>Beloniformes</taxon>
        <taxon>Adrianichthyidae</taxon>
        <taxon>Oryziinae</taxon>
        <taxon>Oryzias</taxon>
    </lineage>
</organism>
<feature type="compositionally biased region" description="Polar residues" evidence="5">
    <location>
        <begin position="243"/>
        <end position="258"/>
    </location>
</feature>
<reference evidence="8" key="1">
    <citation type="submission" date="2025-08" db="UniProtKB">
        <authorList>
            <consortium name="Ensembl"/>
        </authorList>
    </citation>
    <scope>IDENTIFICATION</scope>
</reference>
<evidence type="ECO:0000256" key="1">
    <source>
        <dbReference type="ARBA" id="ARBA00004123"/>
    </source>
</evidence>
<dbReference type="Pfam" id="PF10523">
    <property type="entry name" value="BEN"/>
    <property type="match status" value="1"/>
</dbReference>
<dbReference type="InterPro" id="IPR050457">
    <property type="entry name" value="ZnFinger_BTB_dom_contain"/>
</dbReference>
<evidence type="ECO:0000259" key="7">
    <source>
        <dbReference type="PROSITE" id="PS51457"/>
    </source>
</evidence>
<dbReference type="GO" id="GO:0031981">
    <property type="term" value="C:nuclear lumen"/>
    <property type="evidence" value="ECO:0007669"/>
    <property type="project" value="UniProtKB-ARBA"/>
</dbReference>
<dbReference type="GO" id="GO:0000978">
    <property type="term" value="F:RNA polymerase II cis-regulatory region sequence-specific DNA binding"/>
    <property type="evidence" value="ECO:0007669"/>
    <property type="project" value="TreeGrafter"/>
</dbReference>
<feature type="domain" description="BEN" evidence="7">
    <location>
        <begin position="349"/>
        <end position="446"/>
    </location>
</feature>
<dbReference type="FunFam" id="1.10.10.2590:FF:000002">
    <property type="entry name" value="Putative nucleus accumbens-associated protein 2"/>
    <property type="match status" value="1"/>
</dbReference>
<dbReference type="PROSITE" id="PS51457">
    <property type="entry name" value="BEN"/>
    <property type="match status" value="1"/>
</dbReference>
<dbReference type="PANTHER" id="PTHR46105">
    <property type="entry name" value="AGAP004733-PA"/>
    <property type="match status" value="1"/>
</dbReference>
<dbReference type="InterPro" id="IPR011333">
    <property type="entry name" value="SKP1/BTB/POZ_sf"/>
</dbReference>
<dbReference type="PROSITE" id="PS50097">
    <property type="entry name" value="BTB"/>
    <property type="match status" value="1"/>
</dbReference>
<keyword evidence="4" id="KW-0539">Nucleus</keyword>
<evidence type="ECO:0000256" key="5">
    <source>
        <dbReference type="SAM" id="MobiDB-lite"/>
    </source>
</evidence>
<reference evidence="8" key="2">
    <citation type="submission" date="2025-09" db="UniProtKB">
        <authorList>
            <consortium name="Ensembl"/>
        </authorList>
    </citation>
    <scope>IDENTIFICATION</scope>
</reference>
<feature type="region of interest" description="Disordered" evidence="5">
    <location>
        <begin position="224"/>
        <end position="269"/>
    </location>
</feature>
<feature type="compositionally biased region" description="Basic and acidic residues" evidence="5">
    <location>
        <begin position="504"/>
        <end position="513"/>
    </location>
</feature>
<sequence>MSQLLHVEIPNFGATVLGSLNEQRLLGNYCDVSIVVKGQAFKAHRAVLAASSLYFRDLFSSSSKTQFELPSSVTPTCFEQILTFCYTGKLTMAASEQLVVMYTAGYLQIQHIVERGMELMFKANSPHCDSQTAGSLEETGSEPQSPCNNINGLSVAAFLGTPGLPASIILPHRKIKLEGGDPVPVTIPPVQIKTSSPELGVRMERTSSLFYTAAGGTPIPGIPSFHLQTSGGGGGTGGERSSPGASSLPTTDSPTSYQNDDEEFEEEPYDGMTEETYNNLYGRGANPYGIQDKQDVAAIPVALENRNCVLIRRDLVSLPASLVSQIGYRCHPKLYTEGDPGEKLELVAGTQVFMTRGQLMNCHLCAGIKHKVLLRRLLATFFDRNTLANSCGTGIRSSTSDPSRKPLDSRVLNAVKLYCQNFNPNFKESEMNVIAADMCTNARRVRKRWLPKIKSMLPDGMEVYRAGISMSAAVGLGLALGAPQSGATLSFEPDFKTLEQRLYPDRKDPHRTQPEGSPPSGAGAEGERETVGQEEQREAEDDARSEGVNKSQGTPTLIPGSVTGNTSPEQKVESFGQGLRVNGQ</sequence>
<keyword evidence="3" id="KW-0832">Ubl conjugation</keyword>
<dbReference type="GO" id="GO:0000981">
    <property type="term" value="F:DNA-binding transcription factor activity, RNA polymerase II-specific"/>
    <property type="evidence" value="ECO:0007669"/>
    <property type="project" value="TreeGrafter"/>
</dbReference>
<evidence type="ECO:0000256" key="2">
    <source>
        <dbReference type="ARBA" id="ARBA00022499"/>
    </source>
</evidence>
<evidence type="ECO:0000313" key="8">
    <source>
        <dbReference type="Ensembl" id="ENSOSIP00000015006.1"/>
    </source>
</evidence>
<evidence type="ECO:0000256" key="4">
    <source>
        <dbReference type="ARBA" id="ARBA00023242"/>
    </source>
</evidence>
<dbReference type="Pfam" id="PF00651">
    <property type="entry name" value="BTB"/>
    <property type="match status" value="1"/>
</dbReference>
<protein>
    <submittedName>
        <fullName evidence="8">NACC family member 2</fullName>
    </submittedName>
</protein>
<dbReference type="Ensembl" id="ENSOSIT00000015874.1">
    <property type="protein sequence ID" value="ENSOSIP00000015006.1"/>
    <property type="gene ID" value="ENSOSIG00000008431.1"/>
</dbReference>
<evidence type="ECO:0000313" key="9">
    <source>
        <dbReference type="Proteomes" id="UP000694383"/>
    </source>
</evidence>
<feature type="compositionally biased region" description="Basic and acidic residues" evidence="5">
    <location>
        <begin position="525"/>
        <end position="547"/>
    </location>
</feature>